<accession>T0LZ70</accession>
<organism evidence="1 2">
    <name type="scientific">Colletotrichum gloeosporioides (strain Cg-14)</name>
    <name type="common">Anthracnose fungus</name>
    <name type="synonym">Glomerella cingulata</name>
    <dbReference type="NCBI Taxonomy" id="1237896"/>
    <lineage>
        <taxon>Eukaryota</taxon>
        <taxon>Fungi</taxon>
        <taxon>Dikarya</taxon>
        <taxon>Ascomycota</taxon>
        <taxon>Pezizomycotina</taxon>
        <taxon>Sordariomycetes</taxon>
        <taxon>Hypocreomycetidae</taxon>
        <taxon>Glomerellales</taxon>
        <taxon>Glomerellaceae</taxon>
        <taxon>Colletotrichum</taxon>
        <taxon>Colletotrichum gloeosporioides species complex</taxon>
    </lineage>
</organism>
<gene>
    <name evidence="1" type="ORF">CGLO_03045</name>
</gene>
<evidence type="ECO:0000313" key="1">
    <source>
        <dbReference type="EMBL" id="EQB56906.1"/>
    </source>
</evidence>
<evidence type="ECO:0000313" key="2">
    <source>
        <dbReference type="Proteomes" id="UP000015530"/>
    </source>
</evidence>
<proteinExistence type="predicted"/>
<name>T0LZ70_COLGC</name>
<sequence length="59" mass="6877">MVVAQLCITAGQHRYWHKREKVKETERADELREGGRKLRCCKTLSVSNVHADEHALCER</sequence>
<comment type="caution">
    <text evidence="1">The sequence shown here is derived from an EMBL/GenBank/DDBJ whole genome shotgun (WGS) entry which is preliminary data.</text>
</comment>
<dbReference type="HOGENOM" id="CLU_2960611_0_0_1"/>
<dbReference type="EMBL" id="AMYD01000634">
    <property type="protein sequence ID" value="EQB56906.1"/>
    <property type="molecule type" value="Genomic_DNA"/>
</dbReference>
<reference evidence="2" key="1">
    <citation type="journal article" date="2013" name="Mol. Plant Microbe Interact.">
        <title>Global aspects of pacC regulation of pathogenicity genes in Colletotrichum gloeosporioides as revealed by transcriptome analysis.</title>
        <authorList>
            <person name="Alkan N."/>
            <person name="Meng X."/>
            <person name="Friedlander G."/>
            <person name="Reuveni E."/>
            <person name="Sukno S."/>
            <person name="Sherman A."/>
            <person name="Thon M."/>
            <person name="Fluhr R."/>
            <person name="Prusky D."/>
        </authorList>
    </citation>
    <scope>NUCLEOTIDE SEQUENCE [LARGE SCALE GENOMIC DNA]</scope>
    <source>
        <strain evidence="2">Cg-14</strain>
    </source>
</reference>
<protein>
    <submittedName>
        <fullName evidence="1">Uncharacterized protein</fullName>
    </submittedName>
</protein>
<dbReference type="Proteomes" id="UP000015530">
    <property type="component" value="Unassembled WGS sequence"/>
</dbReference>
<dbReference type="AlphaFoldDB" id="T0LZ70"/>